<organism evidence="1 2">
    <name type="scientific">Planococcus kocurii</name>
    <dbReference type="NCBI Taxonomy" id="1374"/>
    <lineage>
        <taxon>Bacteria</taxon>
        <taxon>Bacillati</taxon>
        <taxon>Bacillota</taxon>
        <taxon>Bacilli</taxon>
        <taxon>Bacillales</taxon>
        <taxon>Caryophanaceae</taxon>
        <taxon>Planococcus</taxon>
    </lineage>
</organism>
<dbReference type="Proteomes" id="UP000065533">
    <property type="component" value="Chromosome"/>
</dbReference>
<dbReference type="EMBL" id="CP013661">
    <property type="protein sequence ID" value="ALS78565.1"/>
    <property type="molecule type" value="Genomic_DNA"/>
</dbReference>
<proteinExistence type="predicted"/>
<sequence>MSNNVFSMEILYSGKYESWEFENRQKRDVFYEQVVQQFADQKINGQEEGIDDTRIVQLSSNNLKIQENGEYAQDTTYEWFEYDVFSQMLDFINNKYNQSE</sequence>
<reference evidence="1" key="1">
    <citation type="submission" date="2016-01" db="EMBL/GenBank/DDBJ databases">
        <title>Complete genome of Planococcus kocurri type strain.</title>
        <authorList>
            <person name="See-Too W.S."/>
        </authorList>
    </citation>
    <scope>NUCLEOTIDE SEQUENCE [LARGE SCALE GENOMIC DNA]</scope>
    <source>
        <strain evidence="1">ATCC 43650</strain>
    </source>
</reference>
<evidence type="ECO:0000313" key="2">
    <source>
        <dbReference type="Proteomes" id="UP000065533"/>
    </source>
</evidence>
<accession>A0ABN4JUQ0</accession>
<keyword evidence="2" id="KW-1185">Reference proteome</keyword>
<dbReference type="RefSeq" id="WP_058385224.1">
    <property type="nucleotide sequence ID" value="NZ_CP013661.2"/>
</dbReference>
<gene>
    <name evidence="1" type="ORF">AUO94_07775</name>
</gene>
<name>A0ABN4JUQ0_9BACL</name>
<evidence type="ECO:0000313" key="1">
    <source>
        <dbReference type="EMBL" id="ALS78565.1"/>
    </source>
</evidence>
<protein>
    <submittedName>
        <fullName evidence="1">Uncharacterized protein</fullName>
    </submittedName>
</protein>